<dbReference type="PANTHER" id="PTHR43899:SF13">
    <property type="entry name" value="RH59310P"/>
    <property type="match status" value="1"/>
</dbReference>
<organism evidence="6 7">
    <name type="scientific">Scylla paramamosain</name>
    <name type="common">Mud crab</name>
    <dbReference type="NCBI Taxonomy" id="85552"/>
    <lineage>
        <taxon>Eukaryota</taxon>
        <taxon>Metazoa</taxon>
        <taxon>Ecdysozoa</taxon>
        <taxon>Arthropoda</taxon>
        <taxon>Crustacea</taxon>
        <taxon>Multicrustacea</taxon>
        <taxon>Malacostraca</taxon>
        <taxon>Eumalacostraca</taxon>
        <taxon>Eucarida</taxon>
        <taxon>Decapoda</taxon>
        <taxon>Pleocyemata</taxon>
        <taxon>Brachyura</taxon>
        <taxon>Eubrachyura</taxon>
        <taxon>Portunoidea</taxon>
        <taxon>Portunidae</taxon>
        <taxon>Portuninae</taxon>
        <taxon>Scylla</taxon>
    </lineage>
</organism>
<keyword evidence="7" id="KW-1185">Reference proteome</keyword>
<dbReference type="Proteomes" id="UP001487740">
    <property type="component" value="Unassembled WGS sequence"/>
</dbReference>
<dbReference type="InterPro" id="IPR036291">
    <property type="entry name" value="NAD(P)-bd_dom_sf"/>
</dbReference>
<name>A0AAW0SJK1_SCYPA</name>
<sequence>MMWEAVGKAAVAVVAARVLWSVIKGIYGCFIASLLGLNVNLKKLGDWAVVTGATDGIGKAYVFELARRGFNIVLISRTPYKLQNVAAEVSTKYKTETRIIDVDFTKTDIYERLERELRDLDIGVLVNNVGMSYDFPEYFLQLEGCARMCENLINCNIRSLTEMTRIVLPGMIERGRGLVLNLSSLSSTIPAPFLAVYGASKSYVRSFSESICEEVAERGVTVQCLVPGFVVSNMSRIRRPTLMVPSATAYVRASLRTAGVEKQTAGYFMHKIQTYFIEVARSYLPGCFLTYIVVKQLKGFRARAHKKKMAAKTD</sequence>
<evidence type="ECO:0000256" key="1">
    <source>
        <dbReference type="ARBA" id="ARBA00004240"/>
    </source>
</evidence>
<dbReference type="SUPFAM" id="SSF51735">
    <property type="entry name" value="NAD(P)-binding Rossmann-fold domains"/>
    <property type="match status" value="1"/>
</dbReference>
<gene>
    <name evidence="6" type="ORF">O3P69_020325</name>
</gene>
<dbReference type="GO" id="GO:0005783">
    <property type="term" value="C:endoplasmic reticulum"/>
    <property type="evidence" value="ECO:0007669"/>
    <property type="project" value="UniProtKB-SubCell"/>
</dbReference>
<dbReference type="PRINTS" id="PR00080">
    <property type="entry name" value="SDRFAMILY"/>
</dbReference>
<dbReference type="Pfam" id="PF00106">
    <property type="entry name" value="adh_short"/>
    <property type="match status" value="1"/>
</dbReference>
<proteinExistence type="inferred from homology"/>
<evidence type="ECO:0000256" key="2">
    <source>
        <dbReference type="ARBA" id="ARBA00006484"/>
    </source>
</evidence>
<dbReference type="CDD" id="cd05356">
    <property type="entry name" value="17beta-HSD1_like_SDR_c"/>
    <property type="match status" value="1"/>
</dbReference>
<keyword evidence="4" id="KW-0560">Oxidoreductase</keyword>
<dbReference type="InterPro" id="IPR051019">
    <property type="entry name" value="VLCFA-Steroid_DH"/>
</dbReference>
<evidence type="ECO:0000313" key="6">
    <source>
        <dbReference type="EMBL" id="KAK8375271.1"/>
    </source>
</evidence>
<dbReference type="InterPro" id="IPR020904">
    <property type="entry name" value="Sc_DH/Rdtase_CS"/>
</dbReference>
<evidence type="ECO:0000256" key="4">
    <source>
        <dbReference type="ARBA" id="ARBA00023002"/>
    </source>
</evidence>
<dbReference type="PROSITE" id="PS00061">
    <property type="entry name" value="ADH_SHORT"/>
    <property type="match status" value="1"/>
</dbReference>
<dbReference type="Gene3D" id="3.40.50.720">
    <property type="entry name" value="NAD(P)-binding Rossmann-like Domain"/>
    <property type="match status" value="1"/>
</dbReference>
<comment type="caution">
    <text evidence="6">The sequence shown here is derived from an EMBL/GenBank/DDBJ whole genome shotgun (WGS) entry which is preliminary data.</text>
</comment>
<dbReference type="PANTHER" id="PTHR43899">
    <property type="entry name" value="RH59310P"/>
    <property type="match status" value="1"/>
</dbReference>
<dbReference type="AlphaFoldDB" id="A0AAW0SJK1"/>
<dbReference type="InterPro" id="IPR002347">
    <property type="entry name" value="SDR_fam"/>
</dbReference>
<protein>
    <submittedName>
        <fullName evidence="6">Uncharacterized protein</fullName>
    </submittedName>
</protein>
<dbReference type="EMBL" id="JARAKH010000055">
    <property type="protein sequence ID" value="KAK8375271.1"/>
    <property type="molecule type" value="Genomic_DNA"/>
</dbReference>
<dbReference type="PIRSF" id="PIRSF000126">
    <property type="entry name" value="11-beta-HSD1"/>
    <property type="match status" value="1"/>
</dbReference>
<reference evidence="6 7" key="1">
    <citation type="submission" date="2023-03" db="EMBL/GenBank/DDBJ databases">
        <title>High-quality genome of Scylla paramamosain provides insights in environmental adaptation.</title>
        <authorList>
            <person name="Zhang L."/>
        </authorList>
    </citation>
    <scope>NUCLEOTIDE SEQUENCE [LARGE SCALE GENOMIC DNA]</scope>
    <source>
        <strain evidence="6">LZ_2023a</strain>
        <tissue evidence="6">Muscle</tissue>
    </source>
</reference>
<evidence type="ECO:0000256" key="5">
    <source>
        <dbReference type="RuleBase" id="RU000363"/>
    </source>
</evidence>
<accession>A0AAW0SJK1</accession>
<dbReference type="GO" id="GO:0016491">
    <property type="term" value="F:oxidoreductase activity"/>
    <property type="evidence" value="ECO:0007669"/>
    <property type="project" value="UniProtKB-KW"/>
</dbReference>
<evidence type="ECO:0000313" key="7">
    <source>
        <dbReference type="Proteomes" id="UP001487740"/>
    </source>
</evidence>
<evidence type="ECO:0000256" key="3">
    <source>
        <dbReference type="ARBA" id="ARBA00022857"/>
    </source>
</evidence>
<dbReference type="FunFam" id="3.40.50.720:FF:000137">
    <property type="entry name" value="Hydroxysteroid (17-beta) dehydrogenase 3"/>
    <property type="match status" value="1"/>
</dbReference>
<keyword evidence="3" id="KW-0521">NADP</keyword>
<dbReference type="PRINTS" id="PR00081">
    <property type="entry name" value="GDHRDH"/>
</dbReference>
<comment type="subcellular location">
    <subcellularLocation>
        <location evidence="1">Endoplasmic reticulum</location>
    </subcellularLocation>
</comment>
<comment type="similarity">
    <text evidence="2 5">Belongs to the short-chain dehydrogenases/reductases (SDR) family.</text>
</comment>